<dbReference type="RefSeq" id="WP_247372660.1">
    <property type="nucleotide sequence ID" value="NZ_JALLGV010000001.1"/>
</dbReference>
<dbReference type="InterPro" id="IPR038460">
    <property type="entry name" value="AcetylCoA_hyd_C_sf"/>
</dbReference>
<dbReference type="Proteomes" id="UP001597119">
    <property type="component" value="Unassembled WGS sequence"/>
</dbReference>
<dbReference type="PANTHER" id="PTHR21432">
    <property type="entry name" value="ACETYL-COA HYDROLASE-RELATED"/>
    <property type="match status" value="1"/>
</dbReference>
<dbReference type="EMBL" id="JBHUDJ010000003">
    <property type="protein sequence ID" value="MFD1587609.1"/>
    <property type="molecule type" value="Genomic_DNA"/>
</dbReference>
<dbReference type="PANTHER" id="PTHR21432:SF20">
    <property type="entry name" value="ACETYL-COA HYDROLASE"/>
    <property type="match status" value="1"/>
</dbReference>
<sequence>MTTYYDDVEACVDAIVEQLDGDIVVGAPLGLGKANHVLNELTRRAVNDPEIELTIWTALTLSKPDWDSELERRLVEPLADRVFGDYPNLEYERLLGEGDLPDNVEVHQFYYQPGAHLGNPAAQQYHHSVNYTHVLRATERADVNLLLQQVGVGEVAGDRHFNLGSNTDLTRDMIERLREHRRTEDRDVMIVGQVNRNMPFMYGDAPVPEETFDAVLDGEAYEFPLFGPPNMPVSPQDHAIGLRVSSLLSDGGTLQIGIGSLGDAIGHATELRHHENDSYRDLLDALGVHEDCPDLVDEYGGFDTLDEGLYGATEMFVEAFLHLYESGVLSRAVYDDVDIQRLVAEDRLGDGIDGETLDELLAAGLIDADLTQDHVDYLKEWGIFRQDVEYDDGEIRVDGASVPADLSEPAARETIEERALGDALANGSVLHAAFFLGSNEFYEGIRAIDEDRRREISMQSVTFTNQLYGDEELKRLQRTDARFVNTGMKATVTGGVASDGLENNQVVSGVGGQFNFVNMAHELDGGRSIVMIRAVHDGDDGPESNIVWNYGHVTVPRHLRDIVVTEYGVADLRDKCDADVIKEMIQIADSRFQDDLVEQAKSAGKLPEDWTVPEQYRNNYPETIEEQLAPFDDLLPTFPYGTALTEEERTLTKALRDLQQSFSAFPPEIDDYGSVRTALTVPDEAAPYLERLDLSRAWTPKEFLYKRVVVFALAEGDFI</sequence>
<comment type="caution">
    <text evidence="2">The sequence shown here is derived from an EMBL/GenBank/DDBJ whole genome shotgun (WGS) entry which is preliminary data.</text>
</comment>
<feature type="domain" description="Acetyl-CoA hydrolase/transferase C-terminal" evidence="1">
    <location>
        <begin position="437"/>
        <end position="600"/>
    </location>
</feature>
<accession>A0ABD6CCP0</accession>
<evidence type="ECO:0000313" key="3">
    <source>
        <dbReference type="Proteomes" id="UP001597119"/>
    </source>
</evidence>
<keyword evidence="2" id="KW-0378">Hydrolase</keyword>
<keyword evidence="3" id="KW-1185">Reference proteome</keyword>
<protein>
    <submittedName>
        <fullName evidence="2">Acetyl-CoA hydrolase/transferase C-terminal domain-containing protein</fullName>
    </submittedName>
</protein>
<dbReference type="Gene3D" id="3.40.1080.20">
    <property type="entry name" value="Acetyl-CoA hydrolase/transferase C-terminal domain"/>
    <property type="match status" value="1"/>
</dbReference>
<gene>
    <name evidence="2" type="ORF">ACFR9U_11485</name>
</gene>
<dbReference type="AlphaFoldDB" id="A0ABD6CCP0"/>
<dbReference type="Gene3D" id="3.30.750.70">
    <property type="entry name" value="4-hydroxybutyrate coenzyme like domains"/>
    <property type="match status" value="1"/>
</dbReference>
<name>A0ABD6CCP0_9EURY</name>
<proteinExistence type="predicted"/>
<evidence type="ECO:0000313" key="2">
    <source>
        <dbReference type="EMBL" id="MFD1587609.1"/>
    </source>
</evidence>
<dbReference type="InterPro" id="IPR026888">
    <property type="entry name" value="AcetylCoA_hyd_C"/>
</dbReference>
<reference evidence="2 3" key="1">
    <citation type="journal article" date="2019" name="Int. J. Syst. Evol. Microbiol.">
        <title>The Global Catalogue of Microorganisms (GCM) 10K type strain sequencing project: providing services to taxonomists for standard genome sequencing and annotation.</title>
        <authorList>
            <consortium name="The Broad Institute Genomics Platform"/>
            <consortium name="The Broad Institute Genome Sequencing Center for Infectious Disease"/>
            <person name="Wu L."/>
            <person name="Ma J."/>
        </authorList>
    </citation>
    <scope>NUCLEOTIDE SEQUENCE [LARGE SCALE GENOMIC DNA]</scope>
    <source>
        <strain evidence="2 3">CGMCC 1.12125</strain>
    </source>
</reference>
<dbReference type="InterPro" id="IPR037171">
    <property type="entry name" value="NagB/RpiA_transferase-like"/>
</dbReference>
<evidence type="ECO:0000259" key="1">
    <source>
        <dbReference type="Pfam" id="PF13336"/>
    </source>
</evidence>
<dbReference type="Pfam" id="PF13336">
    <property type="entry name" value="AcetylCoA_hyd_C"/>
    <property type="match status" value="1"/>
</dbReference>
<organism evidence="2 3">
    <name type="scientific">Halorientalis brevis</name>
    <dbReference type="NCBI Taxonomy" id="1126241"/>
    <lineage>
        <taxon>Archaea</taxon>
        <taxon>Methanobacteriati</taxon>
        <taxon>Methanobacteriota</taxon>
        <taxon>Stenosarchaea group</taxon>
        <taxon>Halobacteria</taxon>
        <taxon>Halobacteriales</taxon>
        <taxon>Haloarculaceae</taxon>
        <taxon>Halorientalis</taxon>
    </lineage>
</organism>
<dbReference type="GO" id="GO:0016787">
    <property type="term" value="F:hydrolase activity"/>
    <property type="evidence" value="ECO:0007669"/>
    <property type="project" value="UniProtKB-KW"/>
</dbReference>
<dbReference type="SUPFAM" id="SSF100950">
    <property type="entry name" value="NagB/RpiA/CoA transferase-like"/>
    <property type="match status" value="1"/>
</dbReference>
<dbReference type="Gene3D" id="3.40.1080.10">
    <property type="entry name" value="Glutaconate Coenzyme A-transferase"/>
    <property type="match status" value="1"/>
</dbReference>
<dbReference type="InterPro" id="IPR046433">
    <property type="entry name" value="ActCoA_hydro"/>
</dbReference>